<organism evidence="2">
    <name type="scientific">bioreactor metagenome</name>
    <dbReference type="NCBI Taxonomy" id="1076179"/>
    <lineage>
        <taxon>unclassified sequences</taxon>
        <taxon>metagenomes</taxon>
        <taxon>ecological metagenomes</taxon>
    </lineage>
</organism>
<proteinExistence type="predicted"/>
<feature type="region of interest" description="Disordered" evidence="1">
    <location>
        <begin position="161"/>
        <end position="180"/>
    </location>
</feature>
<protein>
    <submittedName>
        <fullName evidence="2">Uncharacterized protein</fullName>
    </submittedName>
</protein>
<comment type="caution">
    <text evidence="2">The sequence shown here is derived from an EMBL/GenBank/DDBJ whole genome shotgun (WGS) entry which is preliminary data.</text>
</comment>
<feature type="compositionally biased region" description="Basic and acidic residues" evidence="1">
    <location>
        <begin position="161"/>
        <end position="173"/>
    </location>
</feature>
<dbReference type="AlphaFoldDB" id="A0A645G3S4"/>
<accession>A0A645G3S4</accession>
<name>A0A645G3S4_9ZZZZ</name>
<evidence type="ECO:0000256" key="1">
    <source>
        <dbReference type="SAM" id="MobiDB-lite"/>
    </source>
</evidence>
<evidence type="ECO:0000313" key="2">
    <source>
        <dbReference type="EMBL" id="MPN21295.1"/>
    </source>
</evidence>
<reference evidence="2" key="1">
    <citation type="submission" date="2019-08" db="EMBL/GenBank/DDBJ databases">
        <authorList>
            <person name="Kucharzyk K."/>
            <person name="Murdoch R.W."/>
            <person name="Higgins S."/>
            <person name="Loffler F."/>
        </authorList>
    </citation>
    <scope>NUCLEOTIDE SEQUENCE</scope>
</reference>
<sequence length="180" mass="20243">MAAPSRAFRKAVALGIINERWFSSGSMGSCPHDRIFAHRQVHQSREDAKGNRQIPDHVVAARLVVQIAAQPHTQKAADLVAEEDKAAEHGHVLHAEDLRHRRVGGRHGGQPQRANHGREHIYRHGRQRHHQEHGNRHRACEIDEGQNVVLGHALAQRARDVGAEHVEQADQRQRVAGHLR</sequence>
<gene>
    <name evidence="2" type="ORF">SDC9_168674</name>
</gene>
<dbReference type="EMBL" id="VSSQ01069259">
    <property type="protein sequence ID" value="MPN21295.1"/>
    <property type="molecule type" value="Genomic_DNA"/>
</dbReference>